<name>A0ABV3WMM5_9HYPH</name>
<evidence type="ECO:0000313" key="3">
    <source>
        <dbReference type="Proteomes" id="UP001559025"/>
    </source>
</evidence>
<protein>
    <submittedName>
        <fullName evidence="2">Uncharacterized protein</fullName>
    </submittedName>
</protein>
<dbReference type="Proteomes" id="UP001559025">
    <property type="component" value="Unassembled WGS sequence"/>
</dbReference>
<sequence length="271" mass="28810">MSFAFKTLLSASLIALAASPVAAQDDAPETVPFAGGEFTITENDDYEKVLAFDGRELARDYFVMLDKIADVRGTPVAFFSVGPGGNACAPATVMVWKPRDAEVTTAKLDDECNTPGAAVSDYDVFFVPYLLPGDTADVRAWNPDDGFRLQGVIAYAPEPGTDWDSLDLAAAPHPLDLFRNASIYATAQSLLGDALSEVARGLGTSSAPAEADGLLSARGCVPHACGVSDTFMIVDRDAKAVYFAQQGEATRFWPARDQWPQAAASLIPSDF</sequence>
<organism evidence="2 3">
    <name type="scientific">Neoaquamicrobium sediminum</name>
    <dbReference type="NCBI Taxonomy" id="1849104"/>
    <lineage>
        <taxon>Bacteria</taxon>
        <taxon>Pseudomonadati</taxon>
        <taxon>Pseudomonadota</taxon>
        <taxon>Alphaproteobacteria</taxon>
        <taxon>Hyphomicrobiales</taxon>
        <taxon>Phyllobacteriaceae</taxon>
        <taxon>Neoaquamicrobium</taxon>
    </lineage>
</organism>
<proteinExistence type="predicted"/>
<feature type="chain" id="PRO_5046397063" evidence="1">
    <location>
        <begin position="24"/>
        <end position="271"/>
    </location>
</feature>
<dbReference type="EMBL" id="JAZHFV010000001">
    <property type="protein sequence ID" value="MEX4005895.1"/>
    <property type="molecule type" value="Genomic_DNA"/>
</dbReference>
<dbReference type="RefSeq" id="WP_368801306.1">
    <property type="nucleotide sequence ID" value="NZ_JAZHFV010000001.1"/>
</dbReference>
<gene>
    <name evidence="2" type="ORF">V1479_01190</name>
</gene>
<keyword evidence="3" id="KW-1185">Reference proteome</keyword>
<feature type="signal peptide" evidence="1">
    <location>
        <begin position="1"/>
        <end position="23"/>
    </location>
</feature>
<evidence type="ECO:0000313" key="2">
    <source>
        <dbReference type="EMBL" id="MEX4005895.1"/>
    </source>
</evidence>
<comment type="caution">
    <text evidence="2">The sequence shown here is derived from an EMBL/GenBank/DDBJ whole genome shotgun (WGS) entry which is preliminary data.</text>
</comment>
<keyword evidence="1" id="KW-0732">Signal</keyword>
<evidence type="ECO:0000256" key="1">
    <source>
        <dbReference type="SAM" id="SignalP"/>
    </source>
</evidence>
<reference evidence="2 3" key="1">
    <citation type="submission" date="2024-01" db="EMBL/GenBank/DDBJ databases">
        <title>New evidence supports the origin of RcGTA from prophage.</title>
        <authorList>
            <person name="Xu Y."/>
            <person name="Liu B."/>
            <person name="Chen F."/>
        </authorList>
    </citation>
    <scope>NUCLEOTIDE SEQUENCE [LARGE SCALE GENOMIC DNA]</scope>
    <source>
        <strain evidence="2 3">CBW1107-2</strain>
    </source>
</reference>
<accession>A0ABV3WMM5</accession>